<dbReference type="InterPro" id="IPR005122">
    <property type="entry name" value="Uracil-DNA_glycosylase-like"/>
</dbReference>
<feature type="non-terminal residue" evidence="18">
    <location>
        <position position="331"/>
    </location>
</feature>
<keyword evidence="4" id="KW-0597">Phosphoprotein</keyword>
<dbReference type="CDD" id="cd10027">
    <property type="entry name" value="UDG-F1-like"/>
    <property type="match status" value="1"/>
</dbReference>
<dbReference type="PROSITE" id="PS00130">
    <property type="entry name" value="U_DNA_GLYCOSYLASE"/>
    <property type="match status" value="1"/>
</dbReference>
<comment type="catalytic activity">
    <reaction evidence="11">
        <text>a 2'-deoxyuridine in double-stranded DNA + H2O = a 2'-deoxyribose 5'-monophosphate in double-stranded DNA + uracil</text>
        <dbReference type="Rhea" id="RHEA:81455"/>
        <dbReference type="Rhea" id="RHEA-COMP:14231"/>
        <dbReference type="Rhea" id="RHEA-COMP:17071"/>
        <dbReference type="ChEBI" id="CHEBI:15377"/>
        <dbReference type="ChEBI" id="CHEBI:17568"/>
        <dbReference type="ChEBI" id="CHEBI:133902"/>
        <dbReference type="ChEBI" id="CHEBI:139095"/>
    </reaction>
    <physiologicalReaction direction="left-to-right" evidence="11">
        <dbReference type="Rhea" id="RHEA:81456"/>
    </physiologicalReaction>
</comment>
<dbReference type="SUPFAM" id="SSF52141">
    <property type="entry name" value="Uracil-DNA glycosylase-like"/>
    <property type="match status" value="1"/>
</dbReference>
<dbReference type="InterPro" id="IPR036895">
    <property type="entry name" value="Uracil-DNA_glycosylase-like_sf"/>
</dbReference>
<dbReference type="GO" id="GO:0097510">
    <property type="term" value="P:base-excision repair, AP site formation via deaminated base removal"/>
    <property type="evidence" value="ECO:0007669"/>
    <property type="project" value="TreeGrafter"/>
</dbReference>
<dbReference type="Pfam" id="PF03167">
    <property type="entry name" value="UDG"/>
    <property type="match status" value="1"/>
</dbReference>
<feature type="domain" description="Uracil-DNA glycosylase-like" evidence="17">
    <location>
        <begin position="163"/>
        <end position="324"/>
    </location>
</feature>
<keyword evidence="5 15" id="KW-0227">DNA damage</keyword>
<dbReference type="NCBIfam" id="TIGR00628">
    <property type="entry name" value="ung"/>
    <property type="match status" value="1"/>
</dbReference>
<dbReference type="NCBIfam" id="NF003589">
    <property type="entry name" value="PRK05254.1-2"/>
    <property type="match status" value="1"/>
</dbReference>
<evidence type="ECO:0000256" key="13">
    <source>
        <dbReference type="ARBA" id="ARBA00064140"/>
    </source>
</evidence>
<organism evidence="18">
    <name type="scientific">Panstrongylus megistus</name>
    <dbReference type="NCBI Taxonomy" id="65343"/>
    <lineage>
        <taxon>Eukaryota</taxon>
        <taxon>Metazoa</taxon>
        <taxon>Ecdysozoa</taxon>
        <taxon>Arthropoda</taxon>
        <taxon>Hexapoda</taxon>
        <taxon>Insecta</taxon>
        <taxon>Pterygota</taxon>
        <taxon>Neoptera</taxon>
        <taxon>Paraneoptera</taxon>
        <taxon>Hemiptera</taxon>
        <taxon>Heteroptera</taxon>
        <taxon>Panheteroptera</taxon>
        <taxon>Cimicomorpha</taxon>
        <taxon>Reduviidae</taxon>
        <taxon>Triatominae</taxon>
        <taxon>Panstrongylus</taxon>
    </lineage>
</organism>
<keyword evidence="10" id="KW-0539">Nucleus</keyword>
<evidence type="ECO:0000256" key="1">
    <source>
        <dbReference type="ARBA" id="ARBA00004123"/>
    </source>
</evidence>
<dbReference type="FunFam" id="3.40.470.10:FF:000004">
    <property type="entry name" value="Uracil-DNA glycosylase"/>
    <property type="match status" value="1"/>
</dbReference>
<dbReference type="EC" id="3.2.2.27" evidence="15"/>
<evidence type="ECO:0000256" key="11">
    <source>
        <dbReference type="ARBA" id="ARBA00052069"/>
    </source>
</evidence>
<evidence type="ECO:0000256" key="9">
    <source>
        <dbReference type="ARBA" id="ARBA00023204"/>
    </source>
</evidence>
<keyword evidence="6 15" id="KW-0378">Hydrolase</keyword>
<dbReference type="GO" id="GO:0005654">
    <property type="term" value="C:nucleoplasm"/>
    <property type="evidence" value="ECO:0007669"/>
    <property type="project" value="UniProtKB-ARBA"/>
</dbReference>
<evidence type="ECO:0000256" key="16">
    <source>
        <dbReference type="SAM" id="MobiDB-lite"/>
    </source>
</evidence>
<evidence type="ECO:0000256" key="2">
    <source>
        <dbReference type="ARBA" id="ARBA00004173"/>
    </source>
</evidence>
<dbReference type="NCBIfam" id="NF003591">
    <property type="entry name" value="PRK05254.1-4"/>
    <property type="match status" value="1"/>
</dbReference>
<comment type="subunit">
    <text evidence="13">Interacts with RPA2 subunit of the RPA trimer; this interaction mediates UNG2 recruitment to RPA-coated single-stranded DNA at stalled replication forks. Interacts with PCNA; this interaction mediates UNG2 recruitment to S-phase replication foci. Interacts (via N-terminus) with FAM72A.</text>
</comment>
<keyword evidence="8" id="KW-0496">Mitochondrion</keyword>
<dbReference type="Gene3D" id="3.40.470.10">
    <property type="entry name" value="Uracil-DNA glycosylase-like domain"/>
    <property type="match status" value="1"/>
</dbReference>
<proteinExistence type="evidence at transcript level"/>
<reference evidence="18" key="1">
    <citation type="journal article" date="2015" name="J. Med. Entomol.">
        <title>A Deep Insight Into the Sialotranscriptome of the Chagas Disease Vector, Panstrongylus megistus (Hemiptera: Heteroptera).</title>
        <authorList>
            <person name="Ribeiro J.M."/>
            <person name="Schwarz A."/>
            <person name="Francischetti I.M."/>
        </authorList>
    </citation>
    <scope>NUCLEOTIDE SEQUENCE</scope>
    <source>
        <tissue evidence="18">Salivary glands</tissue>
    </source>
</reference>
<dbReference type="AlphaFoldDB" id="A0A069DS65"/>
<dbReference type="PANTHER" id="PTHR11264">
    <property type="entry name" value="URACIL-DNA GLYCOSYLASE"/>
    <property type="match status" value="1"/>
</dbReference>
<keyword evidence="9 15" id="KW-0234">DNA repair</keyword>
<dbReference type="SMART" id="SM00987">
    <property type="entry name" value="UreE_C"/>
    <property type="match status" value="1"/>
</dbReference>
<evidence type="ECO:0000256" key="7">
    <source>
        <dbReference type="ARBA" id="ARBA00022990"/>
    </source>
</evidence>
<evidence type="ECO:0000256" key="5">
    <source>
        <dbReference type="ARBA" id="ARBA00022763"/>
    </source>
</evidence>
<comment type="similarity">
    <text evidence="3 15">Belongs to the uracil-DNA glycosylase (UDG) superfamily. UNG family.</text>
</comment>
<keyword evidence="7" id="KW-0007">Acetylation</keyword>
<evidence type="ECO:0000256" key="6">
    <source>
        <dbReference type="ARBA" id="ARBA00022801"/>
    </source>
</evidence>
<evidence type="ECO:0000313" key="18">
    <source>
        <dbReference type="EMBL" id="JAC86780.1"/>
    </source>
</evidence>
<evidence type="ECO:0000256" key="10">
    <source>
        <dbReference type="ARBA" id="ARBA00023242"/>
    </source>
</evidence>
<feature type="region of interest" description="Disordered" evidence="16">
    <location>
        <begin position="51"/>
        <end position="72"/>
    </location>
</feature>
<dbReference type="PANTHER" id="PTHR11264:SF0">
    <property type="entry name" value="URACIL-DNA GLYCOSYLASE"/>
    <property type="match status" value="1"/>
</dbReference>
<evidence type="ECO:0000256" key="12">
    <source>
        <dbReference type="ARBA" id="ARBA00052828"/>
    </source>
</evidence>
<dbReference type="NCBIfam" id="NF003592">
    <property type="entry name" value="PRK05254.1-5"/>
    <property type="match status" value="1"/>
</dbReference>
<comment type="catalytic activity">
    <reaction evidence="15">
        <text>Hydrolyzes single-stranded DNA or mismatched double-stranded DNA and polynucleotides, releasing free uracil.</text>
        <dbReference type="EC" id="3.2.2.27"/>
    </reaction>
</comment>
<sequence length="331" mass="38184">MLDSRFDFLLLLFRGLYCKTTRNLCIYRVRMSGQKKLSSFFKAIPKQSKRPLSEVNEDDSTSKKQKVEEENNIKIEDTTNKKSASVQSSLSNGFFFDDNVKQEILQLAKKLNVIDPDIGPSWYKALKNEFKKPYFEKLSRFVEEERKKGEVYPPPNQVWSWTRECSMDKVKVVILGQDPYHNPRQAHGLCFSVQLGVPPPPSLINMYKELETDIEGFKAPKHGYLIGWARQGVLLLNAVLTVKKNNPNSHKDQGWENLTTAVIKYLNDHHRGIVFLLWGSYAQKKANFVDQKKHHVLKTVHPSPLSSQRGWFGCKHFSKCNELLKQSGKKP</sequence>
<dbReference type="EMBL" id="GBGD01002109">
    <property type="protein sequence ID" value="JAC86780.1"/>
    <property type="molecule type" value="mRNA"/>
</dbReference>
<feature type="active site" description="Proton acceptor" evidence="14">
    <location>
        <position position="178"/>
    </location>
</feature>
<comment type="catalytic activity">
    <reaction evidence="12">
        <text>a 2'-deoxyuridine in single-stranded DNA + H2O = a 2'-deoxyribose 5'-monophosphate in single-stranded DNA + uracil</text>
        <dbReference type="Rhea" id="RHEA:81459"/>
        <dbReference type="Rhea" id="RHEA-COMP:12847"/>
        <dbReference type="Rhea" id="RHEA-COMP:19684"/>
        <dbReference type="ChEBI" id="CHEBI:15377"/>
        <dbReference type="ChEBI" id="CHEBI:17568"/>
        <dbReference type="ChEBI" id="CHEBI:133902"/>
        <dbReference type="ChEBI" id="CHEBI:139095"/>
    </reaction>
    <physiologicalReaction direction="left-to-right" evidence="12">
        <dbReference type="Rhea" id="RHEA:81460"/>
    </physiologicalReaction>
</comment>
<evidence type="ECO:0000256" key="8">
    <source>
        <dbReference type="ARBA" id="ARBA00023128"/>
    </source>
</evidence>
<dbReference type="GO" id="GO:0005739">
    <property type="term" value="C:mitochondrion"/>
    <property type="evidence" value="ECO:0007669"/>
    <property type="project" value="UniProtKB-SubCell"/>
</dbReference>
<evidence type="ECO:0000256" key="14">
    <source>
        <dbReference type="PROSITE-ProRule" id="PRU10072"/>
    </source>
</evidence>
<dbReference type="NCBIfam" id="NF003588">
    <property type="entry name" value="PRK05254.1-1"/>
    <property type="match status" value="1"/>
</dbReference>
<dbReference type="GO" id="GO:0004844">
    <property type="term" value="F:uracil DNA N-glycosylase activity"/>
    <property type="evidence" value="ECO:0007669"/>
    <property type="project" value="UniProtKB-UniRule"/>
</dbReference>
<evidence type="ECO:0000256" key="3">
    <source>
        <dbReference type="ARBA" id="ARBA00008184"/>
    </source>
</evidence>
<name>A0A069DS65_9HEMI</name>
<protein>
    <recommendedName>
        <fullName evidence="15">Uracil-DNA glycosylase</fullName>
        <ecNumber evidence="15">3.2.2.27</ecNumber>
    </recommendedName>
</protein>
<dbReference type="InterPro" id="IPR018085">
    <property type="entry name" value="Ura-DNA_Glyclase_AS"/>
</dbReference>
<dbReference type="InterPro" id="IPR002043">
    <property type="entry name" value="UDG_fam1"/>
</dbReference>
<comment type="subcellular location">
    <subcellularLocation>
        <location evidence="2">Mitochondrion</location>
    </subcellularLocation>
    <subcellularLocation>
        <location evidence="1">Nucleus</location>
    </subcellularLocation>
</comment>
<feature type="compositionally biased region" description="Basic and acidic residues" evidence="16">
    <location>
        <begin position="60"/>
        <end position="72"/>
    </location>
</feature>
<dbReference type="HAMAP" id="MF_00148">
    <property type="entry name" value="UDG"/>
    <property type="match status" value="1"/>
</dbReference>
<evidence type="ECO:0000259" key="17">
    <source>
        <dbReference type="SMART" id="SM00986"/>
    </source>
</evidence>
<evidence type="ECO:0000256" key="4">
    <source>
        <dbReference type="ARBA" id="ARBA00022553"/>
    </source>
</evidence>
<comment type="function">
    <text evidence="15">Excises uracil residues from the DNA which can arise as a result of misincorporation of dUMP residues by DNA polymerase or due to deamination of cytosine.</text>
</comment>
<evidence type="ECO:0000256" key="15">
    <source>
        <dbReference type="RuleBase" id="RU003780"/>
    </source>
</evidence>
<accession>A0A069DS65</accession>
<dbReference type="SMART" id="SM00986">
    <property type="entry name" value="UDG"/>
    <property type="match status" value="1"/>
</dbReference>